<feature type="transmembrane region" description="Helical" evidence="6">
    <location>
        <begin position="183"/>
        <end position="205"/>
    </location>
</feature>
<feature type="transmembrane region" description="Helical" evidence="6">
    <location>
        <begin position="378"/>
        <end position="401"/>
    </location>
</feature>
<keyword evidence="8" id="KW-1185">Reference proteome</keyword>
<reference evidence="7 8" key="1">
    <citation type="submission" date="2024-01" db="EMBL/GenBank/DDBJ databases">
        <title>Genome assemblies of Stephania.</title>
        <authorList>
            <person name="Yang L."/>
        </authorList>
    </citation>
    <scope>NUCLEOTIDE SEQUENCE [LARGE SCALE GENOMIC DNA]</scope>
    <source>
        <strain evidence="7">JXDWG</strain>
        <tissue evidence="7">Leaf</tissue>
    </source>
</reference>
<sequence>MGERRDDELGKMWEKSWVESKKVWHIAGPAILTSLAQFSVNFATIAFVGHLGDLELAAVSIVQSVIEGFAFAVMSCLCSAKLIVHVNQLGMGSALETLCGQAVGAGKLNMLGIYMQRSWIITCVTGLFLLPIYIFASPLLKLLHQSHPMSNLAGKYCIWVIPQLFAYAVNFPLEKFFQSQSKVWVMAIISMVVFAIHILLGWLLVFKLGHGLVGAAIAGNVSWCLLAFTQLVYAVSGRFRDAWTGFSLSALKSLSGFVKLSLASAIMVCLEFWYYTAMILLVGRLKNPEIAVGAISICVNLHLWTMMIALGFNIAVSVRVSNELGAGHPGAAKFSVVVAAATSMFFAIIFCTTILSTGNHFPKLFTNKPLVVKETSKLRYLLASTILLNGILPVLNGVAVGAGWQFQVALISIACYYIFGIPFGALLAFRFNLGVQGIWSGMVAGAFLLTVILVFIILYRTNWHQEALQAEERIKRWGGPAETQLY</sequence>
<protein>
    <recommendedName>
        <fullName evidence="6">Protein DETOXIFICATION</fullName>
    </recommendedName>
    <alternativeName>
        <fullName evidence="6">Multidrug and toxic compound extrusion protein</fullName>
    </alternativeName>
</protein>
<comment type="similarity">
    <text evidence="2 6">Belongs to the multi antimicrobial extrusion (MATE) (TC 2.A.66.1) family.</text>
</comment>
<dbReference type="EMBL" id="JBBNAG010000008">
    <property type="protein sequence ID" value="KAK9113184.1"/>
    <property type="molecule type" value="Genomic_DNA"/>
</dbReference>
<dbReference type="CDD" id="cd13132">
    <property type="entry name" value="MATE_eukaryotic"/>
    <property type="match status" value="1"/>
</dbReference>
<comment type="subcellular location">
    <subcellularLocation>
        <location evidence="1">Membrane</location>
        <topology evidence="1">Multi-pass membrane protein</topology>
    </subcellularLocation>
</comment>
<evidence type="ECO:0000256" key="6">
    <source>
        <dbReference type="RuleBase" id="RU004914"/>
    </source>
</evidence>
<evidence type="ECO:0000256" key="5">
    <source>
        <dbReference type="ARBA" id="ARBA00023136"/>
    </source>
</evidence>
<name>A0AAP0NP83_9MAGN</name>
<evidence type="ECO:0000256" key="3">
    <source>
        <dbReference type="ARBA" id="ARBA00022692"/>
    </source>
</evidence>
<feature type="transmembrane region" description="Helical" evidence="6">
    <location>
        <begin position="437"/>
        <end position="459"/>
    </location>
</feature>
<evidence type="ECO:0000256" key="2">
    <source>
        <dbReference type="ARBA" id="ARBA00010199"/>
    </source>
</evidence>
<dbReference type="Proteomes" id="UP001419268">
    <property type="component" value="Unassembled WGS sequence"/>
</dbReference>
<comment type="caution">
    <text evidence="7">The sequence shown here is derived from an EMBL/GenBank/DDBJ whole genome shotgun (WGS) entry which is preliminary data.</text>
</comment>
<dbReference type="AlphaFoldDB" id="A0AAP0NP83"/>
<feature type="transmembrane region" description="Helical" evidence="6">
    <location>
        <begin position="290"/>
        <end position="316"/>
    </location>
</feature>
<feature type="transmembrane region" description="Helical" evidence="6">
    <location>
        <begin position="256"/>
        <end position="275"/>
    </location>
</feature>
<dbReference type="GO" id="GO:0015297">
    <property type="term" value="F:antiporter activity"/>
    <property type="evidence" value="ECO:0007669"/>
    <property type="project" value="InterPro"/>
</dbReference>
<feature type="transmembrane region" description="Helical" evidence="6">
    <location>
        <begin position="152"/>
        <end position="171"/>
    </location>
</feature>
<keyword evidence="5 6" id="KW-0472">Membrane</keyword>
<evidence type="ECO:0000256" key="4">
    <source>
        <dbReference type="ARBA" id="ARBA00022989"/>
    </source>
</evidence>
<evidence type="ECO:0000313" key="7">
    <source>
        <dbReference type="EMBL" id="KAK9113184.1"/>
    </source>
</evidence>
<feature type="transmembrane region" description="Helical" evidence="6">
    <location>
        <begin position="336"/>
        <end position="358"/>
    </location>
</feature>
<dbReference type="GO" id="GO:0016020">
    <property type="term" value="C:membrane"/>
    <property type="evidence" value="ECO:0007669"/>
    <property type="project" value="UniProtKB-SubCell"/>
</dbReference>
<feature type="transmembrane region" description="Helical" evidence="6">
    <location>
        <begin position="408"/>
        <end position="431"/>
    </location>
</feature>
<dbReference type="GO" id="GO:0042910">
    <property type="term" value="F:xenobiotic transmembrane transporter activity"/>
    <property type="evidence" value="ECO:0007669"/>
    <property type="project" value="InterPro"/>
</dbReference>
<dbReference type="InterPro" id="IPR045069">
    <property type="entry name" value="MATE_euk"/>
</dbReference>
<dbReference type="Pfam" id="PF01554">
    <property type="entry name" value="MatE"/>
    <property type="match status" value="2"/>
</dbReference>
<evidence type="ECO:0000313" key="8">
    <source>
        <dbReference type="Proteomes" id="UP001419268"/>
    </source>
</evidence>
<organism evidence="7 8">
    <name type="scientific">Stephania cephalantha</name>
    <dbReference type="NCBI Taxonomy" id="152367"/>
    <lineage>
        <taxon>Eukaryota</taxon>
        <taxon>Viridiplantae</taxon>
        <taxon>Streptophyta</taxon>
        <taxon>Embryophyta</taxon>
        <taxon>Tracheophyta</taxon>
        <taxon>Spermatophyta</taxon>
        <taxon>Magnoliopsida</taxon>
        <taxon>Ranunculales</taxon>
        <taxon>Menispermaceae</taxon>
        <taxon>Menispermoideae</taxon>
        <taxon>Cissampelideae</taxon>
        <taxon>Stephania</taxon>
    </lineage>
</organism>
<keyword evidence="3 6" id="KW-0812">Transmembrane</keyword>
<keyword evidence="4 6" id="KW-1133">Transmembrane helix</keyword>
<feature type="transmembrane region" description="Helical" evidence="6">
    <location>
        <begin position="119"/>
        <end position="140"/>
    </location>
</feature>
<dbReference type="NCBIfam" id="TIGR00797">
    <property type="entry name" value="matE"/>
    <property type="match status" value="1"/>
</dbReference>
<gene>
    <name evidence="7" type="ORF">Scep_020703</name>
</gene>
<dbReference type="InterPro" id="IPR002528">
    <property type="entry name" value="MATE_fam"/>
</dbReference>
<accession>A0AAP0NP83</accession>
<dbReference type="GO" id="GO:1990961">
    <property type="term" value="P:xenobiotic detoxification by transmembrane export across the plasma membrane"/>
    <property type="evidence" value="ECO:0007669"/>
    <property type="project" value="InterPro"/>
</dbReference>
<feature type="transmembrane region" description="Helical" evidence="6">
    <location>
        <begin position="211"/>
        <end position="235"/>
    </location>
</feature>
<evidence type="ECO:0000256" key="1">
    <source>
        <dbReference type="ARBA" id="ARBA00004141"/>
    </source>
</evidence>
<proteinExistence type="inferred from homology"/>
<dbReference type="PANTHER" id="PTHR11206">
    <property type="entry name" value="MULTIDRUG RESISTANCE PROTEIN"/>
    <property type="match status" value="1"/>
</dbReference>